<feature type="compositionally biased region" description="Basic and acidic residues" evidence="1">
    <location>
        <begin position="366"/>
        <end position="387"/>
    </location>
</feature>
<feature type="region of interest" description="Disordered" evidence="1">
    <location>
        <begin position="234"/>
        <end position="265"/>
    </location>
</feature>
<protein>
    <recommendedName>
        <fullName evidence="4">Tox-REase-9 domain-containing protein</fullName>
    </recommendedName>
</protein>
<evidence type="ECO:0000313" key="3">
    <source>
        <dbReference type="Proteomes" id="UP000440224"/>
    </source>
</evidence>
<evidence type="ECO:0008006" key="4">
    <source>
        <dbReference type="Google" id="ProtNLM"/>
    </source>
</evidence>
<dbReference type="EMBL" id="WJIE01000002">
    <property type="protein sequence ID" value="MRG91985.1"/>
    <property type="molecule type" value="Genomic_DNA"/>
</dbReference>
<evidence type="ECO:0000256" key="1">
    <source>
        <dbReference type="SAM" id="MobiDB-lite"/>
    </source>
</evidence>
<proteinExistence type="predicted"/>
<feature type="compositionally biased region" description="Basic and acidic residues" evidence="1">
    <location>
        <begin position="187"/>
        <end position="198"/>
    </location>
</feature>
<evidence type="ECO:0000313" key="2">
    <source>
        <dbReference type="EMBL" id="MRG91985.1"/>
    </source>
</evidence>
<name>A0A6N7PPA0_9BACT</name>
<feature type="region of interest" description="Disordered" evidence="1">
    <location>
        <begin position="123"/>
        <end position="146"/>
    </location>
</feature>
<feature type="compositionally biased region" description="Basic residues" evidence="1">
    <location>
        <begin position="318"/>
        <end position="332"/>
    </location>
</feature>
<comment type="caution">
    <text evidence="2">The sequence shown here is derived from an EMBL/GenBank/DDBJ whole genome shotgun (WGS) entry which is preliminary data.</text>
</comment>
<keyword evidence="3" id="KW-1185">Reference proteome</keyword>
<dbReference type="OrthoDB" id="6904246at2"/>
<feature type="compositionally biased region" description="Basic and acidic residues" evidence="1">
    <location>
        <begin position="123"/>
        <end position="140"/>
    </location>
</feature>
<gene>
    <name evidence="2" type="ORF">GF068_08610</name>
</gene>
<accession>A0A6N7PPA0</accession>
<feature type="region of interest" description="Disordered" evidence="1">
    <location>
        <begin position="186"/>
        <end position="211"/>
    </location>
</feature>
<reference evidence="2 3" key="1">
    <citation type="submission" date="2019-10" db="EMBL/GenBank/DDBJ databases">
        <title>A soil myxobacterium in the family Polyangiaceae.</title>
        <authorList>
            <person name="Li Y."/>
            <person name="Wang J."/>
        </authorList>
    </citation>
    <scope>NUCLEOTIDE SEQUENCE [LARGE SCALE GENOMIC DNA]</scope>
    <source>
        <strain evidence="2 3">DSM 14734</strain>
    </source>
</reference>
<organism evidence="2 3">
    <name type="scientific">Polyangium spumosum</name>
    <dbReference type="NCBI Taxonomy" id="889282"/>
    <lineage>
        <taxon>Bacteria</taxon>
        <taxon>Pseudomonadati</taxon>
        <taxon>Myxococcota</taxon>
        <taxon>Polyangia</taxon>
        <taxon>Polyangiales</taxon>
        <taxon>Polyangiaceae</taxon>
        <taxon>Polyangium</taxon>
    </lineage>
</organism>
<dbReference type="Proteomes" id="UP000440224">
    <property type="component" value="Unassembled WGS sequence"/>
</dbReference>
<dbReference type="RefSeq" id="WP_153818828.1">
    <property type="nucleotide sequence ID" value="NZ_WJIE01000002.1"/>
</dbReference>
<dbReference type="AlphaFoldDB" id="A0A6N7PPA0"/>
<dbReference type="PROSITE" id="PS51257">
    <property type="entry name" value="PROKAR_LIPOPROTEIN"/>
    <property type="match status" value="1"/>
</dbReference>
<sequence>MRRGDFFVAALVVAAFVAFLCVLTGCAASRDPLMARVFEAPNVIHVCVRPPNVPKNQASWAVTASGDPLTAPSEVDIARRNGLAVYVFDPNAPPRSAKLLPIPHHRLECPAPPKPRVVMAKVEGEGEKKKEETKKVEPSKPKPRPMAKRIEWCPEAGHTRRRGDTGSRTCTRVVVRARTEPVVVVESPRDVEPSRRCQDPGQTRRRRGSGSRICTKVLVEDRMEPVVVAENRPLPVEPPVPKDPSEVEPGDVWQYETWRQTPEETTRLERAYECIKGFCHSRHKNFQPKAGKKPAGTHNGQSLSTGSDGGASAPKTTVKTRTRPFGKPKGAKPKGGAAGQAGNGSAADPPAQVKPKRGGETPAAARGREAHEEFKKKVEKKKGEGWRANKRIKGQDGKYVVPDAITPKGHPIELKPNTPTGKEAGKRQMKKYEAATGKKGRVIYYEP</sequence>
<feature type="region of interest" description="Disordered" evidence="1">
    <location>
        <begin position="284"/>
        <end position="428"/>
    </location>
</feature>